<feature type="transmembrane region" description="Helical" evidence="8">
    <location>
        <begin position="64"/>
        <end position="83"/>
    </location>
</feature>
<dbReference type="InterPro" id="IPR000917">
    <property type="entry name" value="Sulfatase_N"/>
</dbReference>
<comment type="subcellular location">
    <subcellularLocation>
        <location evidence="1">Cell inner membrane</location>
        <topology evidence="1">Multi-pass membrane protein</topology>
    </subcellularLocation>
</comment>
<dbReference type="InterPro" id="IPR012549">
    <property type="entry name" value="EptA-like_N"/>
</dbReference>
<feature type="transmembrane region" description="Helical" evidence="8">
    <location>
        <begin position="139"/>
        <end position="159"/>
    </location>
</feature>
<feature type="transmembrane region" description="Helical" evidence="8">
    <location>
        <begin position="29"/>
        <end position="52"/>
    </location>
</feature>
<dbReference type="InterPro" id="IPR058130">
    <property type="entry name" value="PEA_transf_C"/>
</dbReference>
<feature type="domain" description="Phosphoethanolamine transferase N-terminal" evidence="10">
    <location>
        <begin position="76"/>
        <end position="221"/>
    </location>
</feature>
<name>A0A1Y5R5T3_9RHOB</name>
<dbReference type="AlphaFoldDB" id="A0A1Y5R5T3"/>
<evidence type="ECO:0000256" key="4">
    <source>
        <dbReference type="ARBA" id="ARBA00022679"/>
    </source>
</evidence>
<dbReference type="Pfam" id="PF08019">
    <property type="entry name" value="EptA_B_N"/>
    <property type="match status" value="1"/>
</dbReference>
<dbReference type="PANTHER" id="PTHR30443:SF0">
    <property type="entry name" value="PHOSPHOETHANOLAMINE TRANSFERASE EPTA"/>
    <property type="match status" value="1"/>
</dbReference>
<keyword evidence="7 8" id="KW-0472">Membrane</keyword>
<dbReference type="GO" id="GO:0005886">
    <property type="term" value="C:plasma membrane"/>
    <property type="evidence" value="ECO:0007669"/>
    <property type="project" value="UniProtKB-SubCell"/>
</dbReference>
<proteinExistence type="predicted"/>
<dbReference type="Pfam" id="PF00884">
    <property type="entry name" value="Sulfatase"/>
    <property type="match status" value="1"/>
</dbReference>
<dbReference type="GO" id="GO:0009244">
    <property type="term" value="P:lipopolysaccharide core region biosynthetic process"/>
    <property type="evidence" value="ECO:0007669"/>
    <property type="project" value="TreeGrafter"/>
</dbReference>
<reference evidence="11 12" key="1">
    <citation type="submission" date="2017-03" db="EMBL/GenBank/DDBJ databases">
        <authorList>
            <person name="Afonso C.L."/>
            <person name="Miller P.J."/>
            <person name="Scott M.A."/>
            <person name="Spackman E."/>
            <person name="Goraichik I."/>
            <person name="Dimitrov K.M."/>
            <person name="Suarez D.L."/>
            <person name="Swayne D.E."/>
        </authorList>
    </citation>
    <scope>NUCLEOTIDE SEQUENCE [LARGE SCALE GENOMIC DNA]</scope>
    <source>
        <strain evidence="11 12">CECT 8287</strain>
    </source>
</reference>
<keyword evidence="4 11" id="KW-0808">Transferase</keyword>
<evidence type="ECO:0000313" key="11">
    <source>
        <dbReference type="EMBL" id="SLN09646.1"/>
    </source>
</evidence>
<keyword evidence="6 8" id="KW-1133">Transmembrane helix</keyword>
<feature type="domain" description="Sulfatase N-terminal" evidence="9">
    <location>
        <begin position="253"/>
        <end position="540"/>
    </location>
</feature>
<evidence type="ECO:0000259" key="9">
    <source>
        <dbReference type="Pfam" id="PF00884"/>
    </source>
</evidence>
<organism evidence="11 12">
    <name type="scientific">Roseovarius litorisediminis</name>
    <dbReference type="NCBI Taxonomy" id="1312363"/>
    <lineage>
        <taxon>Bacteria</taxon>
        <taxon>Pseudomonadati</taxon>
        <taxon>Pseudomonadota</taxon>
        <taxon>Alphaproteobacteria</taxon>
        <taxon>Rhodobacterales</taxon>
        <taxon>Roseobacteraceae</taxon>
        <taxon>Roseovarius</taxon>
    </lineage>
</organism>
<keyword evidence="3" id="KW-0997">Cell inner membrane</keyword>
<evidence type="ECO:0000313" key="12">
    <source>
        <dbReference type="Proteomes" id="UP000193827"/>
    </source>
</evidence>
<dbReference type="PANTHER" id="PTHR30443">
    <property type="entry name" value="INNER MEMBRANE PROTEIN"/>
    <property type="match status" value="1"/>
</dbReference>
<evidence type="ECO:0000256" key="6">
    <source>
        <dbReference type="ARBA" id="ARBA00022989"/>
    </source>
</evidence>
<evidence type="ECO:0000256" key="8">
    <source>
        <dbReference type="SAM" id="Phobius"/>
    </source>
</evidence>
<accession>A0A1Y5R5T3</accession>
<evidence type="ECO:0000256" key="3">
    <source>
        <dbReference type="ARBA" id="ARBA00022519"/>
    </source>
</evidence>
<dbReference type="RefSeq" id="WP_085890355.1">
    <property type="nucleotide sequence ID" value="NZ_FWFL01000001.1"/>
</dbReference>
<evidence type="ECO:0000256" key="5">
    <source>
        <dbReference type="ARBA" id="ARBA00022692"/>
    </source>
</evidence>
<dbReference type="Proteomes" id="UP000193827">
    <property type="component" value="Unassembled WGS sequence"/>
</dbReference>
<evidence type="ECO:0000256" key="1">
    <source>
        <dbReference type="ARBA" id="ARBA00004429"/>
    </source>
</evidence>
<dbReference type="CDD" id="cd16017">
    <property type="entry name" value="LptA"/>
    <property type="match status" value="1"/>
</dbReference>
<dbReference type="OrthoDB" id="9786870at2"/>
<feature type="transmembrane region" description="Helical" evidence="8">
    <location>
        <begin position="88"/>
        <end position="107"/>
    </location>
</feature>
<dbReference type="GO" id="GO:0016776">
    <property type="term" value="F:phosphotransferase activity, phosphate group as acceptor"/>
    <property type="evidence" value="ECO:0007669"/>
    <property type="project" value="TreeGrafter"/>
</dbReference>
<evidence type="ECO:0000256" key="2">
    <source>
        <dbReference type="ARBA" id="ARBA00022475"/>
    </source>
</evidence>
<dbReference type="InterPro" id="IPR040423">
    <property type="entry name" value="PEA_transferase"/>
</dbReference>
<keyword evidence="2" id="KW-1003">Cell membrane</keyword>
<dbReference type="Gene3D" id="3.40.720.10">
    <property type="entry name" value="Alkaline Phosphatase, subunit A"/>
    <property type="match status" value="1"/>
</dbReference>
<dbReference type="InterPro" id="IPR017850">
    <property type="entry name" value="Alkaline_phosphatase_core_sf"/>
</dbReference>
<feature type="transmembrane region" description="Helical" evidence="8">
    <location>
        <begin position="171"/>
        <end position="190"/>
    </location>
</feature>
<keyword evidence="5 8" id="KW-0812">Transmembrane</keyword>
<sequence length="567" mass="63525">MQKPAAPGISTQTPNTPASFSEMWRSRPAISGLLLVVFVNLWLLSAYNFSFWSRSYGLLKSQPSLFLLFVVGIWGLSMAYILLFTNRWLLKPVLIANILIAAGASYFHENMGVVIDREMIQNILGTTANESKNLFTLSYIRYMVAFAVIPSLVVLLVRVSHPPFLKSALRHNLLLLVCGLLFFGVAYSNYQTYSFSLKKSPGLRKILHPAGPVNSAIQYAQMMWRAQSLEFQQIGLDARKGELVAHAKHPVLTLLVIGETLRDQNWGLSGYKRNTTPELAKLNVLSFAGVETCGTSTSVSIPCMFSKYNRSDFTFEKAVATENLLDLLVRAGYDVEWWDANTGDMGVAKRVPYSNYNRANDPEFCSNGECNDGILLKLLQQKAETITHDTVIVMHQIGNHGPAYFERYPTEFAKFLPDCRDADLANCPPGEVVNAYDNAVAYTDLQLANTIKYLETLSNLSTSLIYVSDHGESLGENNLYLHAAPYWAAPEEQTRVPMLLWMSDNFRSDMTLDYNCVENSEDKTVTHDNFFHSVLGMLNIETTERTGNLDLFAPCRVLQSRQAMASN</sequence>
<protein>
    <submittedName>
        <fullName evidence="11">Phosphoethanolamine transferase EptA</fullName>
        <ecNumber evidence="11">2.7.-.-</ecNumber>
    </submittedName>
</protein>
<evidence type="ECO:0000259" key="10">
    <source>
        <dbReference type="Pfam" id="PF08019"/>
    </source>
</evidence>
<dbReference type="EC" id="2.7.-.-" evidence="11"/>
<gene>
    <name evidence="11" type="primary">eptA</name>
    <name evidence="11" type="ORF">PEL8287_00062</name>
</gene>
<dbReference type="EMBL" id="FWFL01000001">
    <property type="protein sequence ID" value="SLN09646.1"/>
    <property type="molecule type" value="Genomic_DNA"/>
</dbReference>
<dbReference type="SUPFAM" id="SSF53649">
    <property type="entry name" value="Alkaline phosphatase-like"/>
    <property type="match status" value="1"/>
</dbReference>
<evidence type="ECO:0000256" key="7">
    <source>
        <dbReference type="ARBA" id="ARBA00023136"/>
    </source>
</evidence>
<keyword evidence="12" id="KW-1185">Reference proteome</keyword>
<dbReference type="NCBIfam" id="NF028537">
    <property type="entry name" value="P_eth_NH2_trans"/>
    <property type="match status" value="1"/>
</dbReference>